<name>A0AAN9ZDE7_9ORTH</name>
<sequence length="264" mass="29368">MLFKWCVLATAVLSAWSVQGAWYEFSSLDDSEEELQVYSVPQEPEGERRCLGGGCDRGEIIPLSLESGWREEASAERKTTSHADTTTSCPACPTLPPRHERRQKCPPAPRCPPARPASCPSPCPACPSRAKPTALGYERHEGHGAYRVHLTPLNWFDAQATCEREGAHLAVINSQEEADILARILSTKPIPFNYVLMGFHDLNYEGSFYTVLDTPLRSSGYFKWAEGEPNDKNNEDCGGMYVSDMTLNDQHCVRLVAPFICEMP</sequence>
<keyword evidence="1" id="KW-1015">Disulfide bond</keyword>
<proteinExistence type="predicted"/>
<accession>A0AAN9ZDE7</accession>
<evidence type="ECO:0000313" key="5">
    <source>
        <dbReference type="EMBL" id="KAK7872116.1"/>
    </source>
</evidence>
<dbReference type="PROSITE" id="PS50041">
    <property type="entry name" value="C_TYPE_LECTIN_2"/>
    <property type="match status" value="1"/>
</dbReference>
<evidence type="ECO:0000256" key="1">
    <source>
        <dbReference type="ARBA" id="ARBA00023157"/>
    </source>
</evidence>
<dbReference type="CDD" id="cd00037">
    <property type="entry name" value="CLECT"/>
    <property type="match status" value="1"/>
</dbReference>
<evidence type="ECO:0000259" key="4">
    <source>
        <dbReference type="PROSITE" id="PS50041"/>
    </source>
</evidence>
<feature type="compositionally biased region" description="Basic and acidic residues" evidence="2">
    <location>
        <begin position="71"/>
        <end position="81"/>
    </location>
</feature>
<feature type="domain" description="C-type lectin" evidence="4">
    <location>
        <begin position="146"/>
        <end position="252"/>
    </location>
</feature>
<dbReference type="InterPro" id="IPR016186">
    <property type="entry name" value="C-type_lectin-like/link_sf"/>
</dbReference>
<protein>
    <recommendedName>
        <fullName evidence="4">C-type lectin domain-containing protein</fullName>
    </recommendedName>
</protein>
<dbReference type="Proteomes" id="UP001378592">
    <property type="component" value="Unassembled WGS sequence"/>
</dbReference>
<feature type="signal peptide" evidence="3">
    <location>
        <begin position="1"/>
        <end position="20"/>
    </location>
</feature>
<reference evidence="5 6" key="1">
    <citation type="submission" date="2024-03" db="EMBL/GenBank/DDBJ databases">
        <title>The genome assembly and annotation of the cricket Gryllus longicercus Weissman &amp; Gray.</title>
        <authorList>
            <person name="Szrajer S."/>
            <person name="Gray D."/>
            <person name="Ylla G."/>
        </authorList>
    </citation>
    <scope>NUCLEOTIDE SEQUENCE [LARGE SCALE GENOMIC DNA]</scope>
    <source>
        <strain evidence="5">DAG 2021-001</strain>
        <tissue evidence="5">Whole body minus gut</tissue>
    </source>
</reference>
<dbReference type="InterPro" id="IPR050111">
    <property type="entry name" value="C-type_lectin/snaclec_domain"/>
</dbReference>
<dbReference type="AlphaFoldDB" id="A0AAN9ZDE7"/>
<evidence type="ECO:0000256" key="2">
    <source>
        <dbReference type="SAM" id="MobiDB-lite"/>
    </source>
</evidence>
<evidence type="ECO:0000313" key="6">
    <source>
        <dbReference type="Proteomes" id="UP001378592"/>
    </source>
</evidence>
<dbReference type="PROSITE" id="PS00615">
    <property type="entry name" value="C_TYPE_LECTIN_1"/>
    <property type="match status" value="1"/>
</dbReference>
<dbReference type="PANTHER" id="PTHR22803">
    <property type="entry name" value="MANNOSE, PHOSPHOLIPASE, LECTIN RECEPTOR RELATED"/>
    <property type="match status" value="1"/>
</dbReference>
<dbReference type="InterPro" id="IPR001304">
    <property type="entry name" value="C-type_lectin-like"/>
</dbReference>
<dbReference type="SUPFAM" id="SSF56436">
    <property type="entry name" value="C-type lectin-like"/>
    <property type="match status" value="1"/>
</dbReference>
<evidence type="ECO:0000256" key="3">
    <source>
        <dbReference type="SAM" id="SignalP"/>
    </source>
</evidence>
<comment type="caution">
    <text evidence="5">The sequence shown here is derived from an EMBL/GenBank/DDBJ whole genome shotgun (WGS) entry which is preliminary data.</text>
</comment>
<dbReference type="InterPro" id="IPR018378">
    <property type="entry name" value="C-type_lectin_CS"/>
</dbReference>
<keyword evidence="6" id="KW-1185">Reference proteome</keyword>
<gene>
    <name evidence="5" type="ORF">R5R35_005192</name>
</gene>
<keyword evidence="3" id="KW-0732">Signal</keyword>
<organism evidence="5 6">
    <name type="scientific">Gryllus longicercus</name>
    <dbReference type="NCBI Taxonomy" id="2509291"/>
    <lineage>
        <taxon>Eukaryota</taxon>
        <taxon>Metazoa</taxon>
        <taxon>Ecdysozoa</taxon>
        <taxon>Arthropoda</taxon>
        <taxon>Hexapoda</taxon>
        <taxon>Insecta</taxon>
        <taxon>Pterygota</taxon>
        <taxon>Neoptera</taxon>
        <taxon>Polyneoptera</taxon>
        <taxon>Orthoptera</taxon>
        <taxon>Ensifera</taxon>
        <taxon>Gryllidea</taxon>
        <taxon>Grylloidea</taxon>
        <taxon>Gryllidae</taxon>
        <taxon>Gryllinae</taxon>
        <taxon>Gryllus</taxon>
    </lineage>
</organism>
<dbReference type="SMART" id="SM00034">
    <property type="entry name" value="CLECT"/>
    <property type="match status" value="1"/>
</dbReference>
<dbReference type="Gene3D" id="3.10.100.10">
    <property type="entry name" value="Mannose-Binding Protein A, subunit A"/>
    <property type="match status" value="1"/>
</dbReference>
<dbReference type="EMBL" id="JAZDUA010000029">
    <property type="protein sequence ID" value="KAK7872116.1"/>
    <property type="molecule type" value="Genomic_DNA"/>
</dbReference>
<feature type="chain" id="PRO_5042997882" description="C-type lectin domain-containing protein" evidence="3">
    <location>
        <begin position="21"/>
        <end position="264"/>
    </location>
</feature>
<dbReference type="Pfam" id="PF00059">
    <property type="entry name" value="Lectin_C"/>
    <property type="match status" value="1"/>
</dbReference>
<feature type="region of interest" description="Disordered" evidence="2">
    <location>
        <begin position="71"/>
        <end position="107"/>
    </location>
</feature>
<dbReference type="InterPro" id="IPR016187">
    <property type="entry name" value="CTDL_fold"/>
</dbReference>